<accession>A0A8J2L1Q1</accession>
<dbReference type="Proteomes" id="UP000708208">
    <property type="component" value="Unassembled WGS sequence"/>
</dbReference>
<proteinExistence type="predicted"/>
<evidence type="ECO:0000313" key="3">
    <source>
        <dbReference type="EMBL" id="CAG7786003.1"/>
    </source>
</evidence>
<dbReference type="AlphaFoldDB" id="A0A8J2L1Q1"/>
<feature type="coiled-coil region" evidence="1">
    <location>
        <begin position="64"/>
        <end position="100"/>
    </location>
</feature>
<gene>
    <name evidence="3" type="ORF">AFUS01_LOCUS24589</name>
</gene>
<evidence type="ECO:0000256" key="1">
    <source>
        <dbReference type="SAM" id="Coils"/>
    </source>
</evidence>
<comment type="caution">
    <text evidence="3">The sequence shown here is derived from an EMBL/GenBank/DDBJ whole genome shotgun (WGS) entry which is preliminary data.</text>
</comment>
<keyword evidence="4" id="KW-1185">Reference proteome</keyword>
<sequence>MSSMTSKFPQQKSIFSDPDEDILEKEVMESHVTPKLKRRKDDILELIRVKEFAAQKPREEELCIKREKLEILELEKNSEMEERNRKLALEERRLTLEEKKLEFEMKYRDKNPTSFFQSV</sequence>
<feature type="region of interest" description="Disordered" evidence="2">
    <location>
        <begin position="1"/>
        <end position="20"/>
    </location>
</feature>
<protein>
    <submittedName>
        <fullName evidence="3">Uncharacterized protein</fullName>
    </submittedName>
</protein>
<dbReference type="EMBL" id="CAJVCH010308533">
    <property type="protein sequence ID" value="CAG7786003.1"/>
    <property type="molecule type" value="Genomic_DNA"/>
</dbReference>
<reference evidence="3" key="1">
    <citation type="submission" date="2021-06" db="EMBL/GenBank/DDBJ databases">
        <authorList>
            <person name="Hodson N. C."/>
            <person name="Mongue J. A."/>
            <person name="Jaron S. K."/>
        </authorList>
    </citation>
    <scope>NUCLEOTIDE SEQUENCE</scope>
</reference>
<organism evidence="3 4">
    <name type="scientific">Allacma fusca</name>
    <dbReference type="NCBI Taxonomy" id="39272"/>
    <lineage>
        <taxon>Eukaryota</taxon>
        <taxon>Metazoa</taxon>
        <taxon>Ecdysozoa</taxon>
        <taxon>Arthropoda</taxon>
        <taxon>Hexapoda</taxon>
        <taxon>Collembola</taxon>
        <taxon>Symphypleona</taxon>
        <taxon>Sminthuridae</taxon>
        <taxon>Allacma</taxon>
    </lineage>
</organism>
<feature type="compositionally biased region" description="Polar residues" evidence="2">
    <location>
        <begin position="1"/>
        <end position="14"/>
    </location>
</feature>
<keyword evidence="1" id="KW-0175">Coiled coil</keyword>
<evidence type="ECO:0000256" key="2">
    <source>
        <dbReference type="SAM" id="MobiDB-lite"/>
    </source>
</evidence>
<evidence type="ECO:0000313" key="4">
    <source>
        <dbReference type="Proteomes" id="UP000708208"/>
    </source>
</evidence>
<name>A0A8J2L1Q1_9HEXA</name>